<dbReference type="PANTHER" id="PTHR39328">
    <property type="entry name" value="BLL2871 PROTEIN"/>
    <property type="match status" value="1"/>
</dbReference>
<dbReference type="InterPro" id="IPR029055">
    <property type="entry name" value="Ntn_hydrolases_N"/>
</dbReference>
<sequence length="238" mass="25971">MLKLNTFSITARDEKTGQFGVAVSTKVPAVGCLCPFVKAGVGAIATQSFVNPYIGINGLKYLEEGLSAQQVMERILQEDPEPAIRQFGIVDKQGNAVAFSGDKCDGWYGHLTGPNYAIAGNMLVGEDTIQEMKKSFDSTSELTLAERLIAAMEAGQAAGGDKRGRQSASLKVFSTEEYPLVDLRVDEHPDPVKELRRVFEVAQKELFPFVEMLPTLKNPAGKFDFESSREMGLLQDEG</sequence>
<accession>A0ABT8N9T1</accession>
<dbReference type="PANTHER" id="PTHR39328:SF1">
    <property type="entry name" value="BLL2871 PROTEIN"/>
    <property type="match status" value="1"/>
</dbReference>
<evidence type="ECO:0000313" key="2">
    <source>
        <dbReference type="Proteomes" id="UP001172142"/>
    </source>
</evidence>
<proteinExistence type="predicted"/>
<dbReference type="RefSeq" id="WP_301855095.1">
    <property type="nucleotide sequence ID" value="NZ_JAUJWU010000001.1"/>
</dbReference>
<gene>
    <name evidence="1" type="ORF">QWY13_03950</name>
</gene>
<dbReference type="Gene3D" id="3.60.20.10">
    <property type="entry name" value="Glutamine Phosphoribosylpyrophosphate, subunit 1, domain 1"/>
    <property type="match status" value="1"/>
</dbReference>
<dbReference type="SUPFAM" id="SSF56235">
    <property type="entry name" value="N-terminal nucleophile aminohydrolases (Ntn hydrolases)"/>
    <property type="match status" value="1"/>
</dbReference>
<dbReference type="EMBL" id="JAUJWU010000001">
    <property type="protein sequence ID" value="MDN7244638.1"/>
    <property type="molecule type" value="Genomic_DNA"/>
</dbReference>
<evidence type="ECO:0000313" key="1">
    <source>
        <dbReference type="EMBL" id="MDN7244638.1"/>
    </source>
</evidence>
<dbReference type="InterPro" id="IPR010430">
    <property type="entry name" value="DUF1028"/>
</dbReference>
<organism evidence="1 2">
    <name type="scientific">Planococcus shenhongbingii</name>
    <dbReference type="NCBI Taxonomy" id="3058398"/>
    <lineage>
        <taxon>Bacteria</taxon>
        <taxon>Bacillati</taxon>
        <taxon>Bacillota</taxon>
        <taxon>Bacilli</taxon>
        <taxon>Bacillales</taxon>
        <taxon>Caryophanaceae</taxon>
        <taxon>Planococcus</taxon>
    </lineage>
</organism>
<dbReference type="Pfam" id="PF06267">
    <property type="entry name" value="DUF1028"/>
    <property type="match status" value="1"/>
</dbReference>
<reference evidence="1 2" key="1">
    <citation type="submission" date="2023-07" db="EMBL/GenBank/DDBJ databases">
        <title>Novel species in genus Planococcus.</title>
        <authorList>
            <person name="Ning S."/>
        </authorList>
    </citation>
    <scope>NUCLEOTIDE SEQUENCE [LARGE SCALE GENOMIC DNA]</scope>
    <source>
        <strain evidence="1 2">N017</strain>
    </source>
</reference>
<protein>
    <submittedName>
        <fullName evidence="1">DUF1028 domain-containing protein</fullName>
    </submittedName>
</protein>
<comment type="caution">
    <text evidence="1">The sequence shown here is derived from an EMBL/GenBank/DDBJ whole genome shotgun (WGS) entry which is preliminary data.</text>
</comment>
<dbReference type="Proteomes" id="UP001172142">
    <property type="component" value="Unassembled WGS sequence"/>
</dbReference>
<name>A0ABT8N9T1_9BACL</name>
<keyword evidence="2" id="KW-1185">Reference proteome</keyword>